<comment type="caution">
    <text evidence="2">The sequence shown here is derived from an EMBL/GenBank/DDBJ whole genome shotgun (WGS) entry which is preliminary data.</text>
</comment>
<proteinExistence type="predicted"/>
<reference evidence="2 3" key="1">
    <citation type="journal article" date="2016" name="Genome Biol. Evol.">
        <title>Gene Family Evolution Reflects Adaptation to Soil Environmental Stressors in the Genome of the Collembolan Orchesella cincta.</title>
        <authorList>
            <person name="Faddeeva-Vakhrusheva A."/>
            <person name="Derks M.F."/>
            <person name="Anvar S.Y."/>
            <person name="Agamennone V."/>
            <person name="Suring W."/>
            <person name="Smit S."/>
            <person name="van Straalen N.M."/>
            <person name="Roelofs D."/>
        </authorList>
    </citation>
    <scope>NUCLEOTIDE SEQUENCE [LARGE SCALE GENOMIC DNA]</scope>
    <source>
        <tissue evidence="2">Mixed pool</tissue>
    </source>
</reference>
<gene>
    <name evidence="2" type="ORF">Ocin01_13607</name>
</gene>
<evidence type="ECO:0000313" key="3">
    <source>
        <dbReference type="Proteomes" id="UP000094527"/>
    </source>
</evidence>
<keyword evidence="3" id="KW-1185">Reference proteome</keyword>
<feature type="compositionally biased region" description="Low complexity" evidence="1">
    <location>
        <begin position="1"/>
        <end position="12"/>
    </location>
</feature>
<accession>A0A1D2MJ64</accession>
<protein>
    <submittedName>
        <fullName evidence="2">Uncharacterized protein</fullName>
    </submittedName>
</protein>
<evidence type="ECO:0000313" key="2">
    <source>
        <dbReference type="EMBL" id="ODM93076.1"/>
    </source>
</evidence>
<sequence>TSSVVSATNVSSHHQQLPKVEHLSGQSKPRPCKTVEPPLFGNYQQTSARSQKNASSSRHNLGVCGRWPSIPAGADVCLKASSKRSLPQYQATQFMPLHHHQQNELLGDSSGKKAYFNLMWDPHVVRGPNLVQFSIMQRAKCEAALDLSKNMIFRDRLRRNFLDRGHSSKSKKGQGTIYPTVKIDKEPLSYQSFIPFLTDPLEITRKDAAQSMHDDWPSCCTARLPEPTNKFSEGVHKSLQTETTACKQDTTKWILDNLLEKIPEQAILEVAEETELETVRGERQRHEMVLLYTKWQKLKENQWHDYLQAWNEMRMQEIAEEDAHLQDRGDGSICAVTFAKNAIKCCFKQTFEVMKQDRYLSKEGVPFGELKAVEKIMENRKKAREACEQQQLAKCIVDSAIVKSVVTRFAEHMDDDFGRPHGRWLSTAAGGRSDPDVAADDHHLHLPVEYDLNLKTYLEGRNKLRRESIRGTVGVRSDTSLFNIFDKNLRDQGAKGGRLISENPSEDLPRLTRLFEPRMKSISFGNTLGVEQPDEGKSRENSFDVTLVYRRKTSWSKLERNDDNQRKNEGEEEAKDKRESGASRLSGDKTQRRSSQKDDDDNSFGGVVKVEIEDTDKLNEGEEKRGSDA</sequence>
<evidence type="ECO:0000256" key="1">
    <source>
        <dbReference type="SAM" id="MobiDB-lite"/>
    </source>
</evidence>
<feature type="non-terminal residue" evidence="2">
    <location>
        <position position="1"/>
    </location>
</feature>
<dbReference type="AlphaFoldDB" id="A0A1D2MJ64"/>
<feature type="compositionally biased region" description="Basic and acidic residues" evidence="1">
    <location>
        <begin position="610"/>
        <end position="629"/>
    </location>
</feature>
<dbReference type="Proteomes" id="UP000094527">
    <property type="component" value="Unassembled WGS sequence"/>
</dbReference>
<dbReference type="EMBL" id="LJIJ01001079">
    <property type="protein sequence ID" value="ODM93076.1"/>
    <property type="molecule type" value="Genomic_DNA"/>
</dbReference>
<name>A0A1D2MJ64_ORCCI</name>
<feature type="compositionally biased region" description="Basic and acidic residues" evidence="1">
    <location>
        <begin position="559"/>
        <end position="597"/>
    </location>
</feature>
<organism evidence="2 3">
    <name type="scientific">Orchesella cincta</name>
    <name type="common">Springtail</name>
    <name type="synonym">Podura cincta</name>
    <dbReference type="NCBI Taxonomy" id="48709"/>
    <lineage>
        <taxon>Eukaryota</taxon>
        <taxon>Metazoa</taxon>
        <taxon>Ecdysozoa</taxon>
        <taxon>Arthropoda</taxon>
        <taxon>Hexapoda</taxon>
        <taxon>Collembola</taxon>
        <taxon>Entomobryomorpha</taxon>
        <taxon>Entomobryoidea</taxon>
        <taxon>Orchesellidae</taxon>
        <taxon>Orchesellinae</taxon>
        <taxon>Orchesella</taxon>
    </lineage>
</organism>
<feature type="region of interest" description="Disordered" evidence="1">
    <location>
        <begin position="1"/>
        <end position="40"/>
    </location>
</feature>
<feature type="region of interest" description="Disordered" evidence="1">
    <location>
        <begin position="559"/>
        <end position="629"/>
    </location>
</feature>